<protein>
    <submittedName>
        <fullName evidence="2">Imidazolonepropionase</fullName>
    </submittedName>
</protein>
<dbReference type="AlphaFoldDB" id="A0A1I5ZEM3"/>
<name>A0A1I5ZEM3_9PSEU</name>
<proteinExistence type="predicted"/>
<dbReference type="InterPro" id="IPR011059">
    <property type="entry name" value="Metal-dep_hydrolase_composite"/>
</dbReference>
<dbReference type="CDD" id="cd01299">
    <property type="entry name" value="Met_dep_hydrolase_A"/>
    <property type="match status" value="1"/>
</dbReference>
<dbReference type="RefSeq" id="WP_208326005.1">
    <property type="nucleotide sequence ID" value="NZ_FOWW01000009.1"/>
</dbReference>
<dbReference type="Gene3D" id="2.30.40.10">
    <property type="entry name" value="Urease, subunit C, domain 1"/>
    <property type="match status" value="1"/>
</dbReference>
<sequence>MELLISAGQLLTGPAGRGISDGAVLVRGPEIVAVGPRAEVAALAAPDARRMDLPGSTVLPGLIDCHVHLAFSAGPDPVGDLSATDDATLLEDMAHRARLLLDHGVTTVRDLGDRGFLAVRLRDEIGAGRRPGPRILSATVPLTPPEGHCWFLGGVVEGEEQIRARVRRNAEAGADVIKVMATGGGLTSGGAATWESQFTPEELRAVVDEAHRLGLPVAAHAHGTDGIAASVAAGVDTVEHCTWMTRDGFRALDDVVAEMAAKNVYVCPGASPNWRAFAARFGEDRARDVFGRLRWMAEQGVPLISGTDAGVPGAVFDNPVGSLEFYAYLGFPNDQILDMATGTAATALGLGDRTGRLAPGLRADLVVVDGDPLVDLAALRDPRLVVAEGRTHVPGPQPEC</sequence>
<feature type="domain" description="Amidohydrolase-related" evidence="1">
    <location>
        <begin position="57"/>
        <end position="385"/>
    </location>
</feature>
<reference evidence="3" key="1">
    <citation type="submission" date="2016-10" db="EMBL/GenBank/DDBJ databases">
        <authorList>
            <person name="Varghese N."/>
            <person name="Submissions S."/>
        </authorList>
    </citation>
    <scope>NUCLEOTIDE SEQUENCE [LARGE SCALE GENOMIC DNA]</scope>
    <source>
        <strain evidence="3">CGMCC 4.5579</strain>
    </source>
</reference>
<dbReference type="InterPro" id="IPR057744">
    <property type="entry name" value="OTAase-like"/>
</dbReference>
<dbReference type="EMBL" id="FOWW01000009">
    <property type="protein sequence ID" value="SFQ54855.1"/>
    <property type="molecule type" value="Genomic_DNA"/>
</dbReference>
<accession>A0A1I5ZEM3</accession>
<evidence type="ECO:0000259" key="1">
    <source>
        <dbReference type="Pfam" id="PF01979"/>
    </source>
</evidence>
<dbReference type="SUPFAM" id="SSF51338">
    <property type="entry name" value="Composite domain of metallo-dependent hydrolases"/>
    <property type="match status" value="1"/>
</dbReference>
<dbReference type="PANTHER" id="PTHR43135">
    <property type="entry name" value="ALPHA-D-RIBOSE 1-METHYLPHOSPHONATE 5-TRIPHOSPHATE DIPHOSPHATASE"/>
    <property type="match status" value="1"/>
</dbReference>
<dbReference type="InterPro" id="IPR032466">
    <property type="entry name" value="Metal_Hydrolase"/>
</dbReference>
<dbReference type="PANTHER" id="PTHR43135:SF3">
    <property type="entry name" value="ALPHA-D-RIBOSE 1-METHYLPHOSPHONATE 5-TRIPHOSPHATE DIPHOSPHATASE"/>
    <property type="match status" value="1"/>
</dbReference>
<gene>
    <name evidence="2" type="ORF">SAMN05421810_109108</name>
</gene>
<dbReference type="Gene3D" id="3.20.20.140">
    <property type="entry name" value="Metal-dependent hydrolases"/>
    <property type="match status" value="1"/>
</dbReference>
<keyword evidence="3" id="KW-1185">Reference proteome</keyword>
<dbReference type="GO" id="GO:0016810">
    <property type="term" value="F:hydrolase activity, acting on carbon-nitrogen (but not peptide) bonds"/>
    <property type="evidence" value="ECO:0007669"/>
    <property type="project" value="InterPro"/>
</dbReference>
<organism evidence="2 3">
    <name type="scientific">Amycolatopsis arida</name>
    <dbReference type="NCBI Taxonomy" id="587909"/>
    <lineage>
        <taxon>Bacteria</taxon>
        <taxon>Bacillati</taxon>
        <taxon>Actinomycetota</taxon>
        <taxon>Actinomycetes</taxon>
        <taxon>Pseudonocardiales</taxon>
        <taxon>Pseudonocardiaceae</taxon>
        <taxon>Amycolatopsis</taxon>
    </lineage>
</organism>
<dbReference type="InterPro" id="IPR051781">
    <property type="entry name" value="Metallo-dep_Hydrolase"/>
</dbReference>
<dbReference type="InterPro" id="IPR006680">
    <property type="entry name" value="Amidohydro-rel"/>
</dbReference>
<evidence type="ECO:0000313" key="2">
    <source>
        <dbReference type="EMBL" id="SFQ54855.1"/>
    </source>
</evidence>
<evidence type="ECO:0000313" key="3">
    <source>
        <dbReference type="Proteomes" id="UP000198727"/>
    </source>
</evidence>
<dbReference type="Proteomes" id="UP000198727">
    <property type="component" value="Unassembled WGS sequence"/>
</dbReference>
<dbReference type="Pfam" id="PF01979">
    <property type="entry name" value="Amidohydro_1"/>
    <property type="match status" value="1"/>
</dbReference>
<dbReference type="SUPFAM" id="SSF51556">
    <property type="entry name" value="Metallo-dependent hydrolases"/>
    <property type="match status" value="1"/>
</dbReference>
<dbReference type="STRING" id="587909.SAMN05421810_109108"/>